<dbReference type="PANTHER" id="PTHR21174:SF0">
    <property type="entry name" value="HD PHOSPHOHYDROLASE FAMILY PROTEIN-RELATED"/>
    <property type="match status" value="1"/>
</dbReference>
<sequence length="202" mass="22011">MRELEVRWHEAVRVLGGAHGPGDLVERYAEPHRGYHNADHVLAVVRDADALAVDRTARERAVLTLAALAHDVVYDGVPGEDERRSAEWVRARLAGLPAADEVAALVLATAEHASDDPLTCLLLDADLAVLGSDPAAYERYRAAVRAEYAHVPDDAWRVGRGEVLRALAGRDPLYVTPHARDRWEDRAKANLAAELSSLGDPP</sequence>
<comment type="caution">
    <text evidence="1">The sequence shown here is derived from an EMBL/GenBank/DDBJ whole genome shotgun (WGS) entry which is preliminary data.</text>
</comment>
<dbReference type="PANTHER" id="PTHR21174">
    <property type="match status" value="1"/>
</dbReference>
<dbReference type="RefSeq" id="WP_123743822.1">
    <property type="nucleotide sequence ID" value="NZ_RJKM01000001.1"/>
</dbReference>
<protein>
    <submittedName>
        <fullName evidence="1">Putative metal-dependent HD superfamily phosphohydrolase</fullName>
    </submittedName>
</protein>
<dbReference type="Gene3D" id="1.10.472.50">
    <property type="entry name" value="HD-domain/PDEase-like"/>
    <property type="match status" value="1"/>
</dbReference>
<dbReference type="EMBL" id="RJKM01000001">
    <property type="protein sequence ID" value="ROP38125.1"/>
    <property type="molecule type" value="Genomic_DNA"/>
</dbReference>
<evidence type="ECO:0000313" key="1">
    <source>
        <dbReference type="EMBL" id="ROP38125.1"/>
    </source>
</evidence>
<keyword evidence="1" id="KW-0378">Hydrolase</keyword>
<proteinExistence type="predicted"/>
<gene>
    <name evidence="1" type="ORF">EDD40_3465</name>
</gene>
<dbReference type="OrthoDB" id="9808993at2"/>
<dbReference type="GO" id="GO:0016787">
    <property type="term" value="F:hydrolase activity"/>
    <property type="evidence" value="ECO:0007669"/>
    <property type="project" value="UniProtKB-KW"/>
</dbReference>
<name>A0A3N1H6F4_9PSEU</name>
<accession>A0A3N1H6F4</accession>
<dbReference type="SUPFAM" id="SSF109604">
    <property type="entry name" value="HD-domain/PDEase-like"/>
    <property type="match status" value="1"/>
</dbReference>
<organism evidence="1 2">
    <name type="scientific">Saccharothrix texasensis</name>
    <dbReference type="NCBI Taxonomy" id="103734"/>
    <lineage>
        <taxon>Bacteria</taxon>
        <taxon>Bacillati</taxon>
        <taxon>Actinomycetota</taxon>
        <taxon>Actinomycetes</taxon>
        <taxon>Pseudonocardiales</taxon>
        <taxon>Pseudonocardiaceae</taxon>
        <taxon>Saccharothrix</taxon>
    </lineage>
</organism>
<dbReference type="AlphaFoldDB" id="A0A3N1H6F4"/>
<keyword evidence="2" id="KW-1185">Reference proteome</keyword>
<reference evidence="1 2" key="1">
    <citation type="submission" date="2018-11" db="EMBL/GenBank/DDBJ databases">
        <title>Sequencing the genomes of 1000 actinobacteria strains.</title>
        <authorList>
            <person name="Klenk H.-P."/>
        </authorList>
    </citation>
    <scope>NUCLEOTIDE SEQUENCE [LARGE SCALE GENOMIC DNA]</scope>
    <source>
        <strain evidence="1 2">DSM 44231</strain>
    </source>
</reference>
<dbReference type="PIRSF" id="PIRSF035170">
    <property type="entry name" value="HD_phosphohydro"/>
    <property type="match status" value="1"/>
</dbReference>
<dbReference type="Proteomes" id="UP000268727">
    <property type="component" value="Unassembled WGS sequence"/>
</dbReference>
<dbReference type="InterPro" id="IPR009218">
    <property type="entry name" value="HD_phosphohydro"/>
</dbReference>
<evidence type="ECO:0000313" key="2">
    <source>
        <dbReference type="Proteomes" id="UP000268727"/>
    </source>
</evidence>